<dbReference type="InterPro" id="IPR036179">
    <property type="entry name" value="Ig-like_dom_sf"/>
</dbReference>
<keyword evidence="18" id="KW-1185">Reference proteome</keyword>
<keyword evidence="11" id="KW-0393">Immunoglobulin domain</keyword>
<dbReference type="FunFam" id="2.60.40.10:FF:000136">
    <property type="entry name" value="Ciliary neurotrophic factor receptor alpha"/>
    <property type="match status" value="1"/>
</dbReference>
<keyword evidence="7 13" id="KW-0472">Membrane</keyword>
<dbReference type="PROSITE" id="PS50853">
    <property type="entry name" value="FN3"/>
    <property type="match status" value="1"/>
</dbReference>
<evidence type="ECO:0000256" key="7">
    <source>
        <dbReference type="ARBA" id="ARBA00023136"/>
    </source>
</evidence>
<dbReference type="InterPro" id="IPR036116">
    <property type="entry name" value="FN3_sf"/>
</dbReference>
<dbReference type="EMBL" id="JANPWB010000002">
    <property type="protein sequence ID" value="KAJ1211354.1"/>
    <property type="molecule type" value="Genomic_DNA"/>
</dbReference>
<evidence type="ECO:0000256" key="11">
    <source>
        <dbReference type="ARBA" id="ARBA00023319"/>
    </source>
</evidence>
<dbReference type="SUPFAM" id="SSF48726">
    <property type="entry name" value="Immunoglobulin"/>
    <property type="match status" value="1"/>
</dbReference>
<evidence type="ECO:0000256" key="6">
    <source>
        <dbReference type="ARBA" id="ARBA00022989"/>
    </source>
</evidence>
<evidence type="ECO:0000313" key="17">
    <source>
        <dbReference type="EMBL" id="KAJ1211354.1"/>
    </source>
</evidence>
<evidence type="ECO:0000256" key="2">
    <source>
        <dbReference type="ARBA" id="ARBA00010890"/>
    </source>
</evidence>
<evidence type="ECO:0000256" key="10">
    <source>
        <dbReference type="ARBA" id="ARBA00023180"/>
    </source>
</evidence>
<comment type="similarity">
    <text evidence="2">Belongs to the type I cytokine receptor family. Type 3 subfamily.</text>
</comment>
<dbReference type="Proteomes" id="UP001066276">
    <property type="component" value="Chromosome 1_2"/>
</dbReference>
<dbReference type="SUPFAM" id="SSF49265">
    <property type="entry name" value="Fibronectin type III"/>
    <property type="match status" value="2"/>
</dbReference>
<evidence type="ECO:0008006" key="19">
    <source>
        <dbReference type="Google" id="ProtNLM"/>
    </source>
</evidence>
<keyword evidence="4 14" id="KW-0732">Signal</keyword>
<dbReference type="PANTHER" id="PTHR48483">
    <property type="entry name" value="INTERLEUKIN-27 SUBUNIT BETA"/>
    <property type="match status" value="1"/>
</dbReference>
<evidence type="ECO:0000256" key="4">
    <source>
        <dbReference type="ARBA" id="ARBA00022729"/>
    </source>
</evidence>
<keyword evidence="8" id="KW-1015">Disulfide bond</keyword>
<dbReference type="PROSITE" id="PS50835">
    <property type="entry name" value="IG_LIKE"/>
    <property type="match status" value="1"/>
</dbReference>
<evidence type="ECO:0000256" key="5">
    <source>
        <dbReference type="ARBA" id="ARBA00022737"/>
    </source>
</evidence>
<evidence type="ECO:0000259" key="15">
    <source>
        <dbReference type="PROSITE" id="PS50835"/>
    </source>
</evidence>
<feature type="chain" id="PRO_5043877188" description="Interleukin-11 receptor subunit alpha" evidence="14">
    <location>
        <begin position="30"/>
        <end position="412"/>
    </location>
</feature>
<feature type="domain" description="Fibronectin type-III" evidence="16">
    <location>
        <begin position="219"/>
        <end position="316"/>
    </location>
</feature>
<dbReference type="AlphaFoldDB" id="A0AAV7WBF8"/>
<dbReference type="InterPro" id="IPR013783">
    <property type="entry name" value="Ig-like_fold"/>
</dbReference>
<dbReference type="InterPro" id="IPR007110">
    <property type="entry name" value="Ig-like_dom"/>
</dbReference>
<evidence type="ECO:0000256" key="8">
    <source>
        <dbReference type="ARBA" id="ARBA00023157"/>
    </source>
</evidence>
<reference evidence="17" key="1">
    <citation type="journal article" date="2022" name="bioRxiv">
        <title>Sequencing and chromosome-scale assembly of the giantPleurodeles waltlgenome.</title>
        <authorList>
            <person name="Brown T."/>
            <person name="Elewa A."/>
            <person name="Iarovenko S."/>
            <person name="Subramanian E."/>
            <person name="Araus A.J."/>
            <person name="Petzold A."/>
            <person name="Susuki M."/>
            <person name="Suzuki K.-i.T."/>
            <person name="Hayashi T."/>
            <person name="Toyoda A."/>
            <person name="Oliveira C."/>
            <person name="Osipova E."/>
            <person name="Leigh N.D."/>
            <person name="Simon A."/>
            <person name="Yun M.H."/>
        </authorList>
    </citation>
    <scope>NUCLEOTIDE SEQUENCE</scope>
    <source>
        <strain evidence="17">20211129_DDA</strain>
        <tissue evidence="17">Liver</tissue>
    </source>
</reference>
<evidence type="ECO:0000256" key="3">
    <source>
        <dbReference type="ARBA" id="ARBA00022692"/>
    </source>
</evidence>
<evidence type="ECO:0000256" key="14">
    <source>
        <dbReference type="SAM" id="SignalP"/>
    </source>
</evidence>
<dbReference type="InterPro" id="IPR053073">
    <property type="entry name" value="IL11/IL27_subunit_beta"/>
</dbReference>
<protein>
    <recommendedName>
        <fullName evidence="19">Interleukin-11 receptor subunit alpha</fullName>
    </recommendedName>
</protein>
<keyword evidence="3 13" id="KW-0812">Transmembrane</keyword>
<evidence type="ECO:0000256" key="1">
    <source>
        <dbReference type="ARBA" id="ARBA00004479"/>
    </source>
</evidence>
<dbReference type="FunFam" id="2.60.40.10:FF:000545">
    <property type="entry name" value="Interleukin-11 receptor subunit alpha"/>
    <property type="match status" value="1"/>
</dbReference>
<feature type="region of interest" description="Disordered" evidence="12">
    <location>
        <begin position="314"/>
        <end position="346"/>
    </location>
</feature>
<proteinExistence type="inferred from homology"/>
<organism evidence="17 18">
    <name type="scientific">Pleurodeles waltl</name>
    <name type="common">Iberian ribbed newt</name>
    <dbReference type="NCBI Taxonomy" id="8319"/>
    <lineage>
        <taxon>Eukaryota</taxon>
        <taxon>Metazoa</taxon>
        <taxon>Chordata</taxon>
        <taxon>Craniata</taxon>
        <taxon>Vertebrata</taxon>
        <taxon>Euteleostomi</taxon>
        <taxon>Amphibia</taxon>
        <taxon>Batrachia</taxon>
        <taxon>Caudata</taxon>
        <taxon>Salamandroidea</taxon>
        <taxon>Salamandridae</taxon>
        <taxon>Pleurodelinae</taxon>
        <taxon>Pleurodeles</taxon>
    </lineage>
</organism>
<feature type="signal peptide" evidence="14">
    <location>
        <begin position="1"/>
        <end position="29"/>
    </location>
</feature>
<evidence type="ECO:0000256" key="9">
    <source>
        <dbReference type="ARBA" id="ARBA00023170"/>
    </source>
</evidence>
<dbReference type="PANTHER" id="PTHR48483:SF2">
    <property type="entry name" value="INTERLEUKIN-27 SUBUNIT BETA"/>
    <property type="match status" value="1"/>
</dbReference>
<sequence>MKMTSCASCIGRVIVVLQAILVSASVTSSEWVEEGFKFGAVGSNVSLTCSRARNGSVVQWRFNGLPRFPARFLADHGHLLLFKVDLSAVGNYSCHDEAGRLLSSSFLRLGHPPGIPSVFCRVSDYENISCFWNSSRETFLPTRYFATYRKHTLTEEEKLRNNHYVTGTCLQDPSRPNMCSVRNSEFWSSYTMNITEENPLGSSFRLLKVLMHSIVKPDPPEALVVEPVPFAPRRLRVSWDYPATWPKSAHFLLKFRLQYRPVVHPVWSVVETANLTDVITDALMEMEHVVQVSTKDFMDAGDWSDWSAEVRATPWTSKDDTQEMGPFTEDSDEVSTSEPEGPDPVVFDRSDPLEKVAVLASLGIFAFVILVVVLVIIILIWIRLRRKGKDGSKKHDFISAIHMKALPKAQLL</sequence>
<dbReference type="PROSITE" id="PS01354">
    <property type="entry name" value="HEMATOPO_REC_L_F3"/>
    <property type="match status" value="1"/>
</dbReference>
<evidence type="ECO:0000259" key="16">
    <source>
        <dbReference type="PROSITE" id="PS50853"/>
    </source>
</evidence>
<comment type="subcellular location">
    <subcellularLocation>
        <location evidence="1">Membrane</location>
        <topology evidence="1">Single-pass type I membrane protein</topology>
    </subcellularLocation>
</comment>
<keyword evidence="6 13" id="KW-1133">Transmembrane helix</keyword>
<name>A0AAV7WBF8_PLEWA</name>
<comment type="caution">
    <text evidence="17">The sequence shown here is derived from an EMBL/GenBank/DDBJ whole genome shotgun (WGS) entry which is preliminary data.</text>
</comment>
<keyword evidence="10" id="KW-0325">Glycoprotein</keyword>
<dbReference type="InterPro" id="IPR003530">
    <property type="entry name" value="Hematopoietin_rcpt_L_F3_CS"/>
</dbReference>
<dbReference type="GO" id="GO:0004896">
    <property type="term" value="F:cytokine receptor activity"/>
    <property type="evidence" value="ECO:0007669"/>
    <property type="project" value="InterPro"/>
</dbReference>
<feature type="transmembrane region" description="Helical" evidence="13">
    <location>
        <begin position="356"/>
        <end position="384"/>
    </location>
</feature>
<feature type="domain" description="Ig-like" evidence="15">
    <location>
        <begin position="42"/>
        <end position="94"/>
    </location>
</feature>
<dbReference type="Gene3D" id="2.60.40.10">
    <property type="entry name" value="Immunoglobulins"/>
    <property type="match status" value="3"/>
</dbReference>
<dbReference type="GO" id="GO:0016020">
    <property type="term" value="C:membrane"/>
    <property type="evidence" value="ECO:0007669"/>
    <property type="project" value="UniProtKB-SubCell"/>
</dbReference>
<dbReference type="InterPro" id="IPR003961">
    <property type="entry name" value="FN3_dom"/>
</dbReference>
<accession>A0AAV7WBF8</accession>
<keyword evidence="5" id="KW-0677">Repeat</keyword>
<keyword evidence="9" id="KW-0675">Receptor</keyword>
<evidence type="ECO:0000256" key="12">
    <source>
        <dbReference type="SAM" id="MobiDB-lite"/>
    </source>
</evidence>
<gene>
    <name evidence="17" type="ORF">NDU88_006714</name>
</gene>
<evidence type="ECO:0000256" key="13">
    <source>
        <dbReference type="SAM" id="Phobius"/>
    </source>
</evidence>
<evidence type="ECO:0000313" key="18">
    <source>
        <dbReference type="Proteomes" id="UP001066276"/>
    </source>
</evidence>